<dbReference type="Proteomes" id="UP000683925">
    <property type="component" value="Unassembled WGS sequence"/>
</dbReference>
<gene>
    <name evidence="1" type="ORF">POCTA_138.1.T0140194</name>
</gene>
<sequence>MLQFKLIYYQWSNIKQRWLEIIISWGLDELIFSRFFDQIAYKLMKRLAQKRREPTETTVCFSDLKTEPEELKQQDKRLKNWNNMFGNFLGEGLVRQKKKNKHLDPVFLKEAPLYCGNNLYDSPSVRDNFEKFIEGEITACEFLARKNQSELLDRQRPTSPKKIRLFRVENCKNQFNQNNQQTGFLKLLKDKTEEVNKQFRIQSRFAVLRNLIEHKIKMKEEEDIIKRSRELKNVGVIKQMYDISDEYIKLIERRFMEKRSTPVIIKNQVNGYQIKLIQHQNPYQILKTASYENETKNKYEPPPQTSTIKFQIDQKAQQYIEDLQTKNCISNEKAKKKIFFNSQYKNVVHKQSQSLHNLRNVKSIVPFVKQKYLNNQYINNDLELIKYITDYQVEDPFHDKQIQSKIRKSLLISAGIVPNHHSHKNVQKVNKQTYLNIKDKLSQKSSQTIDDSLNSMYEFNVDSLYNQSIGLQNKLLGRQHDGFSKTIKSIQKNESLKKEIIIKNIQKLEGLEKLKITE</sequence>
<reference evidence="1" key="1">
    <citation type="submission" date="2021-01" db="EMBL/GenBank/DDBJ databases">
        <authorList>
            <consortium name="Genoscope - CEA"/>
            <person name="William W."/>
        </authorList>
    </citation>
    <scope>NUCLEOTIDE SEQUENCE</scope>
</reference>
<dbReference type="AlphaFoldDB" id="A0A8S1SU22"/>
<dbReference type="OMA" id="FRVENCK"/>
<comment type="caution">
    <text evidence="1">The sequence shown here is derived from an EMBL/GenBank/DDBJ whole genome shotgun (WGS) entry which is preliminary data.</text>
</comment>
<protein>
    <submittedName>
        <fullName evidence="1">Uncharacterized protein</fullName>
    </submittedName>
</protein>
<evidence type="ECO:0000313" key="1">
    <source>
        <dbReference type="EMBL" id="CAD8142869.1"/>
    </source>
</evidence>
<dbReference type="EMBL" id="CAJJDP010000014">
    <property type="protein sequence ID" value="CAD8142869.1"/>
    <property type="molecule type" value="Genomic_DNA"/>
</dbReference>
<evidence type="ECO:0000313" key="2">
    <source>
        <dbReference type="Proteomes" id="UP000683925"/>
    </source>
</evidence>
<keyword evidence="2" id="KW-1185">Reference proteome</keyword>
<name>A0A8S1SU22_PAROT</name>
<organism evidence="1 2">
    <name type="scientific">Paramecium octaurelia</name>
    <dbReference type="NCBI Taxonomy" id="43137"/>
    <lineage>
        <taxon>Eukaryota</taxon>
        <taxon>Sar</taxon>
        <taxon>Alveolata</taxon>
        <taxon>Ciliophora</taxon>
        <taxon>Intramacronucleata</taxon>
        <taxon>Oligohymenophorea</taxon>
        <taxon>Peniculida</taxon>
        <taxon>Parameciidae</taxon>
        <taxon>Paramecium</taxon>
    </lineage>
</organism>
<proteinExistence type="predicted"/>
<accession>A0A8S1SU22</accession>
<dbReference type="OrthoDB" id="293840at2759"/>